<name>A0ABV9G636_9ACTN</name>
<dbReference type="CDD" id="cd02233">
    <property type="entry name" value="cupin_HNL-like"/>
    <property type="match status" value="1"/>
</dbReference>
<feature type="compositionally biased region" description="Basic and acidic residues" evidence="1">
    <location>
        <begin position="123"/>
        <end position="134"/>
    </location>
</feature>
<comment type="caution">
    <text evidence="3">The sequence shown here is derived from an EMBL/GenBank/DDBJ whole genome shotgun (WGS) entry which is preliminary data.</text>
</comment>
<dbReference type="Pfam" id="PF07883">
    <property type="entry name" value="Cupin_2"/>
    <property type="match status" value="1"/>
</dbReference>
<dbReference type="PANTHER" id="PTHR43698:SF1">
    <property type="entry name" value="BLL4564 PROTEIN"/>
    <property type="match status" value="1"/>
</dbReference>
<evidence type="ECO:0000259" key="2">
    <source>
        <dbReference type="Pfam" id="PF07883"/>
    </source>
</evidence>
<gene>
    <name evidence="3" type="ORF">ACFO9E_11150</name>
</gene>
<dbReference type="RefSeq" id="WP_381193775.1">
    <property type="nucleotide sequence ID" value="NZ_JBHSFE010000010.1"/>
</dbReference>
<dbReference type="InterPro" id="IPR047263">
    <property type="entry name" value="HNL-like_cupin"/>
</dbReference>
<dbReference type="SUPFAM" id="SSF51182">
    <property type="entry name" value="RmlC-like cupins"/>
    <property type="match status" value="1"/>
</dbReference>
<dbReference type="InterPro" id="IPR011051">
    <property type="entry name" value="RmlC_Cupin_sf"/>
</dbReference>
<keyword evidence="4" id="KW-1185">Reference proteome</keyword>
<reference evidence="4" key="1">
    <citation type="journal article" date="2019" name="Int. J. Syst. Evol. Microbiol.">
        <title>The Global Catalogue of Microorganisms (GCM) 10K type strain sequencing project: providing services to taxonomists for standard genome sequencing and annotation.</title>
        <authorList>
            <consortium name="The Broad Institute Genomics Platform"/>
            <consortium name="The Broad Institute Genome Sequencing Center for Infectious Disease"/>
            <person name="Wu L."/>
            <person name="Ma J."/>
        </authorList>
    </citation>
    <scope>NUCLEOTIDE SEQUENCE [LARGE SCALE GENOMIC DNA]</scope>
    <source>
        <strain evidence="4">CGMCC 4.7139</strain>
    </source>
</reference>
<dbReference type="EMBL" id="JBHSFE010000010">
    <property type="protein sequence ID" value="MFC4608371.1"/>
    <property type="molecule type" value="Genomic_DNA"/>
</dbReference>
<dbReference type="PANTHER" id="PTHR43698">
    <property type="entry name" value="RIBD C-TERMINAL DOMAIN CONTAINING PROTEIN"/>
    <property type="match status" value="1"/>
</dbReference>
<dbReference type="InterPro" id="IPR013096">
    <property type="entry name" value="Cupin_2"/>
</dbReference>
<feature type="region of interest" description="Disordered" evidence="1">
    <location>
        <begin position="108"/>
        <end position="134"/>
    </location>
</feature>
<feature type="domain" description="Cupin type-2" evidence="2">
    <location>
        <begin position="39"/>
        <end position="96"/>
    </location>
</feature>
<evidence type="ECO:0000313" key="3">
    <source>
        <dbReference type="EMBL" id="MFC4608371.1"/>
    </source>
</evidence>
<dbReference type="Proteomes" id="UP001595993">
    <property type="component" value="Unassembled WGS sequence"/>
</dbReference>
<sequence>MEILPKKPSTKGPAEMFTGDVWFDVVYAGQEPSRMRANVVRFAPCARTAWHTHALGQTLHLTEGIGLVQSRGAEIVAMRPGDTLYTPPGEWHWHGAAPDHFMTHTAMWKSTGGDSPRPSGGEHVTDDEYHCRQT</sequence>
<evidence type="ECO:0000313" key="4">
    <source>
        <dbReference type="Proteomes" id="UP001595993"/>
    </source>
</evidence>
<evidence type="ECO:0000256" key="1">
    <source>
        <dbReference type="SAM" id="MobiDB-lite"/>
    </source>
</evidence>
<protein>
    <submittedName>
        <fullName evidence="3">Cupin domain-containing protein</fullName>
    </submittedName>
</protein>
<dbReference type="InterPro" id="IPR014710">
    <property type="entry name" value="RmlC-like_jellyroll"/>
</dbReference>
<organism evidence="3 4">
    <name type="scientific">Streptomyces maoxianensis</name>
    <dbReference type="NCBI Taxonomy" id="1459942"/>
    <lineage>
        <taxon>Bacteria</taxon>
        <taxon>Bacillati</taxon>
        <taxon>Actinomycetota</taxon>
        <taxon>Actinomycetes</taxon>
        <taxon>Kitasatosporales</taxon>
        <taxon>Streptomycetaceae</taxon>
        <taxon>Streptomyces</taxon>
    </lineage>
</organism>
<dbReference type="Gene3D" id="2.60.120.10">
    <property type="entry name" value="Jelly Rolls"/>
    <property type="match status" value="1"/>
</dbReference>
<accession>A0ABV9G636</accession>
<proteinExistence type="predicted"/>